<dbReference type="AlphaFoldDB" id="A0A0C1DD52"/>
<name>A0A0C1DD52_9SPHI</name>
<gene>
    <name evidence="1" type="ORF">OC25_19010</name>
</gene>
<reference evidence="1 2" key="1">
    <citation type="submission" date="2014-10" db="EMBL/GenBank/DDBJ databases">
        <title>Pedobacter Kyungheensis.</title>
        <authorList>
            <person name="Anderson B.M."/>
            <person name="Newman J.D."/>
        </authorList>
    </citation>
    <scope>NUCLEOTIDE SEQUENCE [LARGE SCALE GENOMIC DNA]</scope>
    <source>
        <strain evidence="1 2">KACC 16221</strain>
    </source>
</reference>
<accession>A0A0C1DD52</accession>
<evidence type="ECO:0000313" key="1">
    <source>
        <dbReference type="EMBL" id="KIA91885.1"/>
    </source>
</evidence>
<keyword evidence="2" id="KW-1185">Reference proteome</keyword>
<comment type="caution">
    <text evidence="1">The sequence shown here is derived from an EMBL/GenBank/DDBJ whole genome shotgun (WGS) entry which is preliminary data.</text>
</comment>
<proteinExistence type="predicted"/>
<dbReference type="EMBL" id="JSYN01000025">
    <property type="protein sequence ID" value="KIA91885.1"/>
    <property type="molecule type" value="Genomic_DNA"/>
</dbReference>
<evidence type="ECO:0000313" key="2">
    <source>
        <dbReference type="Proteomes" id="UP000031246"/>
    </source>
</evidence>
<protein>
    <submittedName>
        <fullName evidence="1">Uncharacterized protein</fullName>
    </submittedName>
</protein>
<organism evidence="1 2">
    <name type="scientific">Pedobacter kyungheensis</name>
    <dbReference type="NCBI Taxonomy" id="1069985"/>
    <lineage>
        <taxon>Bacteria</taxon>
        <taxon>Pseudomonadati</taxon>
        <taxon>Bacteroidota</taxon>
        <taxon>Sphingobacteriia</taxon>
        <taxon>Sphingobacteriales</taxon>
        <taxon>Sphingobacteriaceae</taxon>
        <taxon>Pedobacter</taxon>
    </lineage>
</organism>
<dbReference type="Proteomes" id="UP000031246">
    <property type="component" value="Unassembled WGS sequence"/>
</dbReference>
<sequence length="222" mass="25971">MIVSSMALIEIHNELFKDLATLTNKIVNCHKEFRRRVLKASRYPFSYSYECYSRLNKNRFILTFMAMKRSDYHNPTIGVRCLYNRAEGLYAAVISMENGTTTIFPPHFFKRYRERIVKDFSASSDDIIKRYFSGIWGFTFTVLNNDIRSLYHGFEDEMQGGGERFVCAMTDGYCFGERYGKIHLMKTIISEEMLFESQKEVLGNLRKDFVKVNAAMYGNKNC</sequence>
<dbReference type="RefSeq" id="WP_039479377.1">
    <property type="nucleotide sequence ID" value="NZ_JSYN01000025.1"/>
</dbReference>
<dbReference type="OrthoDB" id="1091354at2"/>